<evidence type="ECO:0000313" key="3">
    <source>
        <dbReference type="Proteomes" id="UP000636479"/>
    </source>
</evidence>
<dbReference type="Proteomes" id="UP000636479">
    <property type="component" value="Unassembled WGS sequence"/>
</dbReference>
<name>A0A8H6W855_9AGAR</name>
<reference evidence="2" key="1">
    <citation type="submission" date="2020-05" db="EMBL/GenBank/DDBJ databases">
        <title>Mycena genomes resolve the evolution of fungal bioluminescence.</title>
        <authorList>
            <person name="Tsai I.J."/>
        </authorList>
    </citation>
    <scope>NUCLEOTIDE SEQUENCE</scope>
    <source>
        <strain evidence="2">171206Taipei</strain>
    </source>
</reference>
<gene>
    <name evidence="2" type="ORF">MIND_00305000</name>
</gene>
<keyword evidence="2" id="KW-0547">Nucleotide-binding</keyword>
<dbReference type="InterPro" id="IPR046700">
    <property type="entry name" value="DUF6570"/>
</dbReference>
<organism evidence="2 3">
    <name type="scientific">Mycena indigotica</name>
    <dbReference type="NCBI Taxonomy" id="2126181"/>
    <lineage>
        <taxon>Eukaryota</taxon>
        <taxon>Fungi</taxon>
        <taxon>Dikarya</taxon>
        <taxon>Basidiomycota</taxon>
        <taxon>Agaricomycotina</taxon>
        <taxon>Agaricomycetes</taxon>
        <taxon>Agaricomycetidae</taxon>
        <taxon>Agaricales</taxon>
        <taxon>Marasmiineae</taxon>
        <taxon>Mycenaceae</taxon>
        <taxon>Mycena</taxon>
    </lineage>
</organism>
<keyword evidence="3" id="KW-1185">Reference proteome</keyword>
<comment type="caution">
    <text evidence="2">The sequence shown here is derived from an EMBL/GenBank/DDBJ whole genome shotgun (WGS) entry which is preliminary data.</text>
</comment>
<evidence type="ECO:0000259" key="1">
    <source>
        <dbReference type="Pfam" id="PF20209"/>
    </source>
</evidence>
<dbReference type="GO" id="GO:0004386">
    <property type="term" value="F:helicase activity"/>
    <property type="evidence" value="ECO:0007669"/>
    <property type="project" value="UniProtKB-KW"/>
</dbReference>
<dbReference type="RefSeq" id="XP_037222794.1">
    <property type="nucleotide sequence ID" value="XM_037359909.1"/>
</dbReference>
<sequence>MWVGDVPFDLAVLTLPERLLIGIYFPAAYVVKLFPKKHGGDSWDQDGMNKGMRGNVSTYRLPPDAVADMVEGNLMPRPVALLPSVLSVTFVGARNVPLFILPDIFEVNRVRVHRALLWLKHNNKLYFDIEISQERLEQLPQHGIPDELTTTARYSEDELLPFREHAGYVPSDDTEDTEINEAEERDFERHKGKYLLPTNPLTNEENDDAEHYGPAVIPLQPHGAVDVAGDSLDDQRLFEAAARNLVPEPQRKYAVKHGSEFVNEYPRKEKGKRTDGGASNPNHLLGAFPCLFPYGFGGLEVDREQAVSYESHIRWALQYEDGRFRKDFYFMFQAMGVLVKRQMCRSACLQLDFNTYAQNQAAFQRLTAKDFLKASEEEKRKQPISNVTIKAFRKQITAPYALKCGA</sequence>
<proteinExistence type="predicted"/>
<keyword evidence="2" id="KW-0347">Helicase</keyword>
<dbReference type="GeneID" id="59342425"/>
<evidence type="ECO:0000313" key="2">
    <source>
        <dbReference type="EMBL" id="KAF7309344.1"/>
    </source>
</evidence>
<dbReference type="Pfam" id="PF20209">
    <property type="entry name" value="DUF6570"/>
    <property type="match status" value="1"/>
</dbReference>
<dbReference type="EMBL" id="JACAZF010000003">
    <property type="protein sequence ID" value="KAF7309344.1"/>
    <property type="molecule type" value="Genomic_DNA"/>
</dbReference>
<keyword evidence="2" id="KW-0067">ATP-binding</keyword>
<feature type="domain" description="DUF6570" evidence="1">
    <location>
        <begin position="1"/>
        <end position="137"/>
    </location>
</feature>
<protein>
    <submittedName>
        <fullName evidence="2">ATP-dependent DNA helicase</fullName>
    </submittedName>
</protein>
<accession>A0A8H6W855</accession>
<dbReference type="OrthoDB" id="3257061at2759"/>
<dbReference type="AlphaFoldDB" id="A0A8H6W855"/>
<keyword evidence="2" id="KW-0378">Hydrolase</keyword>